<dbReference type="PANTHER" id="PTHR12892:SF8">
    <property type="entry name" value="PROTEIN CBG16685"/>
    <property type="match status" value="1"/>
</dbReference>
<keyword evidence="1" id="KW-0812">Transmembrane</keyword>
<dbReference type="AlphaFoldDB" id="A0AAN8FDX2"/>
<dbReference type="InterPro" id="IPR039545">
    <property type="entry name" value="PGAP2"/>
</dbReference>
<dbReference type="GO" id="GO:0000139">
    <property type="term" value="C:Golgi membrane"/>
    <property type="evidence" value="ECO:0007669"/>
    <property type="project" value="InterPro"/>
</dbReference>
<sequence>HCFTEIIMNDWPSPSYSKERSQMLVPKTKEENRLLKEGFVDDNNEHLAYFNFRIIWPLLALTVSVYIFFITGVLGSLFTDDLPNPLELRRAFWTRYGSLRFKCNSTVPFPKDGLPSVLNLFELNVTGNLMFRICSCLPVAVRLFVVYCRRELIRVDLLSSSFIHNLMNEVVFALSAVEFFAMALFSIVTIRKDSAAINRYCKTSFAIAASANMLITTAVIVAHRKHNTKRLDLISMMIKLLSTMAFCYVSPQYFQRHQANISFQMCHSYLPRVYAIMEYVMIASYGAFHLSSLIDIRHISFLCYPRTCSGECEPLDPKNFEKGSKFEYCRAFEYQQRRRAMKHETVERF</sequence>
<keyword evidence="1" id="KW-1133">Transmembrane helix</keyword>
<dbReference type="PANTHER" id="PTHR12892">
    <property type="entry name" value="FGF RECEPTOR ACTIVATING PROTEIN 1"/>
    <property type="match status" value="1"/>
</dbReference>
<evidence type="ECO:0000313" key="3">
    <source>
        <dbReference type="Proteomes" id="UP001331761"/>
    </source>
</evidence>
<gene>
    <name evidence="2" type="ORF">GCK32_014649</name>
</gene>
<feature type="non-terminal residue" evidence="2">
    <location>
        <position position="1"/>
    </location>
</feature>
<reference evidence="2 3" key="1">
    <citation type="submission" date="2019-10" db="EMBL/GenBank/DDBJ databases">
        <title>Assembly and Annotation for the nematode Trichostrongylus colubriformis.</title>
        <authorList>
            <person name="Martin J."/>
        </authorList>
    </citation>
    <scope>NUCLEOTIDE SEQUENCE [LARGE SCALE GENOMIC DNA]</scope>
    <source>
        <strain evidence="2">G859</strain>
        <tissue evidence="2">Whole worm</tissue>
    </source>
</reference>
<accession>A0AAN8FDX2</accession>
<feature type="transmembrane region" description="Helical" evidence="1">
    <location>
        <begin position="129"/>
        <end position="149"/>
    </location>
</feature>
<keyword evidence="3" id="KW-1185">Reference proteome</keyword>
<feature type="transmembrane region" description="Helical" evidence="1">
    <location>
        <begin position="170"/>
        <end position="191"/>
    </location>
</feature>
<proteinExistence type="predicted"/>
<dbReference type="EMBL" id="WIXE01010032">
    <property type="protein sequence ID" value="KAK5977931.1"/>
    <property type="molecule type" value="Genomic_DNA"/>
</dbReference>
<evidence type="ECO:0000256" key="1">
    <source>
        <dbReference type="SAM" id="Phobius"/>
    </source>
</evidence>
<feature type="transmembrane region" description="Helical" evidence="1">
    <location>
        <begin position="203"/>
        <end position="221"/>
    </location>
</feature>
<dbReference type="GO" id="GO:0006506">
    <property type="term" value="P:GPI anchor biosynthetic process"/>
    <property type="evidence" value="ECO:0007669"/>
    <property type="project" value="TreeGrafter"/>
</dbReference>
<comment type="caution">
    <text evidence="2">The sequence shown here is derived from an EMBL/GenBank/DDBJ whole genome shotgun (WGS) entry which is preliminary data.</text>
</comment>
<dbReference type="Proteomes" id="UP001331761">
    <property type="component" value="Unassembled WGS sequence"/>
</dbReference>
<protein>
    <submittedName>
        <fullName evidence="2">Uncharacterized protein</fullName>
    </submittedName>
</protein>
<keyword evidence="1" id="KW-0472">Membrane</keyword>
<organism evidence="2 3">
    <name type="scientific">Trichostrongylus colubriformis</name>
    <name type="common">Black scour worm</name>
    <dbReference type="NCBI Taxonomy" id="6319"/>
    <lineage>
        <taxon>Eukaryota</taxon>
        <taxon>Metazoa</taxon>
        <taxon>Ecdysozoa</taxon>
        <taxon>Nematoda</taxon>
        <taxon>Chromadorea</taxon>
        <taxon>Rhabditida</taxon>
        <taxon>Rhabditina</taxon>
        <taxon>Rhabditomorpha</taxon>
        <taxon>Strongyloidea</taxon>
        <taxon>Trichostrongylidae</taxon>
        <taxon>Trichostrongylus</taxon>
    </lineage>
</organism>
<feature type="transmembrane region" description="Helical" evidence="1">
    <location>
        <begin position="54"/>
        <end position="78"/>
    </location>
</feature>
<evidence type="ECO:0000313" key="2">
    <source>
        <dbReference type="EMBL" id="KAK5977931.1"/>
    </source>
</evidence>
<name>A0AAN8FDX2_TRICO</name>
<dbReference type="GO" id="GO:0005789">
    <property type="term" value="C:endoplasmic reticulum membrane"/>
    <property type="evidence" value="ECO:0007669"/>
    <property type="project" value="TreeGrafter"/>
</dbReference>